<evidence type="ECO:0000313" key="2">
    <source>
        <dbReference type="Proteomes" id="UP000033423"/>
    </source>
</evidence>
<reference evidence="1 2" key="1">
    <citation type="submission" date="2015-02" db="EMBL/GenBank/DDBJ databases">
        <title>Single-cell genomics of uncultivated deep-branching MTB reveals a conserved set of magnetosome genes.</title>
        <authorList>
            <person name="Kolinko S."/>
            <person name="Richter M."/>
            <person name="Glockner F.O."/>
            <person name="Brachmann A."/>
            <person name="Schuler D."/>
        </authorList>
    </citation>
    <scope>NUCLEOTIDE SEQUENCE [LARGE SCALE GENOMIC DNA]</scope>
    <source>
        <strain evidence="1">TM-1</strain>
    </source>
</reference>
<protein>
    <submittedName>
        <fullName evidence="1">5'-methylthioadenosine phosphorylase</fullName>
    </submittedName>
</protein>
<dbReference type="Gene3D" id="3.40.50.1580">
    <property type="entry name" value="Nucleoside phosphorylase domain"/>
    <property type="match status" value="1"/>
</dbReference>
<dbReference type="GO" id="GO:0003824">
    <property type="term" value="F:catalytic activity"/>
    <property type="evidence" value="ECO:0007669"/>
    <property type="project" value="InterPro"/>
</dbReference>
<dbReference type="Proteomes" id="UP000033423">
    <property type="component" value="Unassembled WGS sequence"/>
</dbReference>
<sequence>MVTNHAAGVTSEKLTVTEVKDTMSKAFQTLRNLLTVAVATVAPHRQCPCKDALKDAKA</sequence>
<gene>
    <name evidence="1" type="ORF">MBAV_003185</name>
</gene>
<comment type="caution">
    <text evidence="1">The sequence shown here is derived from an EMBL/GenBank/DDBJ whole genome shotgun (WGS) entry which is preliminary data.</text>
</comment>
<dbReference type="GO" id="GO:0009116">
    <property type="term" value="P:nucleoside metabolic process"/>
    <property type="evidence" value="ECO:0007669"/>
    <property type="project" value="InterPro"/>
</dbReference>
<proteinExistence type="predicted"/>
<dbReference type="SUPFAM" id="SSF53167">
    <property type="entry name" value="Purine and uridine phosphorylases"/>
    <property type="match status" value="1"/>
</dbReference>
<accession>A0A0F3GS38</accession>
<dbReference type="AlphaFoldDB" id="A0A0F3GS38"/>
<dbReference type="EMBL" id="LACI01001363">
    <property type="protein sequence ID" value="KJU84622.1"/>
    <property type="molecule type" value="Genomic_DNA"/>
</dbReference>
<keyword evidence="2" id="KW-1185">Reference proteome</keyword>
<dbReference type="InterPro" id="IPR035994">
    <property type="entry name" value="Nucleoside_phosphorylase_sf"/>
</dbReference>
<organism evidence="1 2">
    <name type="scientific">Candidatus Magnetobacterium bavaricum</name>
    <dbReference type="NCBI Taxonomy" id="29290"/>
    <lineage>
        <taxon>Bacteria</taxon>
        <taxon>Pseudomonadati</taxon>
        <taxon>Nitrospirota</taxon>
        <taxon>Thermodesulfovibrionia</taxon>
        <taxon>Thermodesulfovibrionales</taxon>
        <taxon>Candidatus Magnetobacteriaceae</taxon>
        <taxon>Candidatus Magnetobacterium</taxon>
    </lineage>
</organism>
<evidence type="ECO:0000313" key="1">
    <source>
        <dbReference type="EMBL" id="KJU84622.1"/>
    </source>
</evidence>
<name>A0A0F3GS38_9BACT</name>